<organism evidence="2">
    <name type="scientific">Medicago truncatula</name>
    <name type="common">Barrel medic</name>
    <name type="synonym">Medicago tribuloides</name>
    <dbReference type="NCBI Taxonomy" id="3880"/>
    <lineage>
        <taxon>Eukaryota</taxon>
        <taxon>Viridiplantae</taxon>
        <taxon>Streptophyta</taxon>
        <taxon>Embryophyta</taxon>
        <taxon>Tracheophyta</taxon>
        <taxon>Spermatophyta</taxon>
        <taxon>Magnoliopsida</taxon>
        <taxon>eudicotyledons</taxon>
        <taxon>Gunneridae</taxon>
        <taxon>Pentapetalae</taxon>
        <taxon>rosids</taxon>
        <taxon>fabids</taxon>
        <taxon>Fabales</taxon>
        <taxon>Fabaceae</taxon>
        <taxon>Papilionoideae</taxon>
        <taxon>50 kb inversion clade</taxon>
        <taxon>NPAAA clade</taxon>
        <taxon>Hologalegina</taxon>
        <taxon>IRL clade</taxon>
        <taxon>Trifolieae</taxon>
        <taxon>Medicago</taxon>
    </lineage>
</organism>
<proteinExistence type="predicted"/>
<comment type="caution">
    <text evidence="2">The sequence shown here is derived from an EMBL/GenBank/DDBJ whole genome shotgun (WGS) entry which is preliminary data.</text>
</comment>
<feature type="signal peptide" evidence="1">
    <location>
        <begin position="1"/>
        <end position="26"/>
    </location>
</feature>
<dbReference type="Proteomes" id="UP000265566">
    <property type="component" value="Chromosome 2"/>
</dbReference>
<protein>
    <recommendedName>
        <fullName evidence="3">Transmembrane protein</fullName>
    </recommendedName>
</protein>
<name>A0A396JDT8_MEDTR</name>
<dbReference type="AlphaFoldDB" id="A0A396JDT8"/>
<feature type="chain" id="PRO_5017295431" description="Transmembrane protein" evidence="1">
    <location>
        <begin position="27"/>
        <end position="80"/>
    </location>
</feature>
<dbReference type="EMBL" id="PSQE01000002">
    <property type="protein sequence ID" value="RHN75234.1"/>
    <property type="molecule type" value="Genomic_DNA"/>
</dbReference>
<dbReference type="Gramene" id="rna11407">
    <property type="protein sequence ID" value="RHN75234.1"/>
    <property type="gene ID" value="gene11407"/>
</dbReference>
<evidence type="ECO:0000313" key="2">
    <source>
        <dbReference type="EMBL" id="RHN75234.1"/>
    </source>
</evidence>
<evidence type="ECO:0008006" key="3">
    <source>
        <dbReference type="Google" id="ProtNLM"/>
    </source>
</evidence>
<gene>
    <name evidence="2" type="ORF">MtrunA17_Chr2g0318951</name>
</gene>
<keyword evidence="1" id="KW-0732">Signal</keyword>
<sequence length="80" mass="9031">MWHGYFCNFTLFYLLDLPFFSLPSLSLTQSHLPSFSLTLPLTQGHHHWPPLPSSPPLISYSPLFKLPLCIPSSFSAVLSL</sequence>
<reference evidence="2" key="1">
    <citation type="journal article" date="2018" name="Nat. Plants">
        <title>Whole-genome landscape of Medicago truncatula symbiotic genes.</title>
        <authorList>
            <person name="Pecrix Y."/>
            <person name="Gamas P."/>
            <person name="Carrere S."/>
        </authorList>
    </citation>
    <scope>NUCLEOTIDE SEQUENCE</scope>
    <source>
        <tissue evidence="2">Leaves</tissue>
    </source>
</reference>
<accession>A0A396JDT8</accession>
<evidence type="ECO:0000256" key="1">
    <source>
        <dbReference type="SAM" id="SignalP"/>
    </source>
</evidence>